<keyword evidence="2" id="KW-1185">Reference proteome</keyword>
<dbReference type="InterPro" id="IPR035093">
    <property type="entry name" value="RelE/ParE_toxin_dom_sf"/>
</dbReference>
<evidence type="ECO:0008006" key="3">
    <source>
        <dbReference type="Google" id="ProtNLM"/>
    </source>
</evidence>
<dbReference type="AlphaFoldDB" id="A0A1I2VM12"/>
<evidence type="ECO:0000313" key="2">
    <source>
        <dbReference type="Proteomes" id="UP000198752"/>
    </source>
</evidence>
<evidence type="ECO:0000313" key="1">
    <source>
        <dbReference type="EMBL" id="SFG90192.1"/>
    </source>
</evidence>
<proteinExistence type="predicted"/>
<name>A0A1I2VM12_9BACL</name>
<gene>
    <name evidence="1" type="ORF">SAMN02982927_03152</name>
</gene>
<reference evidence="2" key="1">
    <citation type="submission" date="2016-10" db="EMBL/GenBank/DDBJ databases">
        <authorList>
            <person name="Varghese N."/>
            <person name="Submissions S."/>
        </authorList>
    </citation>
    <scope>NUCLEOTIDE SEQUENCE [LARGE SCALE GENOMIC DNA]</scope>
    <source>
        <strain evidence="2">ATCC 700379</strain>
    </source>
</reference>
<dbReference type="Proteomes" id="UP000198752">
    <property type="component" value="Unassembled WGS sequence"/>
</dbReference>
<organism evidence="1 2">
    <name type="scientific">Sporolactobacillus nakayamae</name>
    <dbReference type="NCBI Taxonomy" id="269670"/>
    <lineage>
        <taxon>Bacteria</taxon>
        <taxon>Bacillati</taxon>
        <taxon>Bacillota</taxon>
        <taxon>Bacilli</taxon>
        <taxon>Bacillales</taxon>
        <taxon>Sporolactobacillaceae</taxon>
        <taxon>Sporolactobacillus</taxon>
    </lineage>
</organism>
<protein>
    <recommendedName>
        <fullName evidence="3">Cytotoxin</fullName>
    </recommendedName>
</protein>
<dbReference type="SUPFAM" id="SSF143011">
    <property type="entry name" value="RelE-like"/>
    <property type="match status" value="1"/>
</dbReference>
<dbReference type="Gene3D" id="3.30.2310.20">
    <property type="entry name" value="RelE-like"/>
    <property type="match status" value="1"/>
</dbReference>
<dbReference type="STRING" id="269670.SAMN02982927_03152"/>
<accession>A0A1I2VM12</accession>
<dbReference type="EMBL" id="FOOY01000028">
    <property type="protein sequence ID" value="SFG90192.1"/>
    <property type="molecule type" value="Genomic_DNA"/>
</dbReference>
<sequence length="90" mass="10614">MAYQLDVPNRFKRAYKKLPPDVQETVDDAIRVLVKGRPYPKSLRVQKMKGHRFVFEASPTMQYRITFHFVNPNYIVLRNVGDHNITLKNP</sequence>